<name>A0A2I1BU64_ASPN1</name>
<proteinExistence type="predicted"/>
<protein>
    <submittedName>
        <fullName evidence="2">Uncharacterized protein</fullName>
    </submittedName>
</protein>
<reference evidence="3" key="1">
    <citation type="journal article" date="2018" name="Proc. Natl. Acad. Sci. U.S.A.">
        <title>Linking secondary metabolites to gene clusters through genome sequencing of six diverse Aspergillus species.</title>
        <authorList>
            <person name="Kaerboelling I."/>
            <person name="Vesth T.C."/>
            <person name="Frisvad J.C."/>
            <person name="Nybo J.L."/>
            <person name="Theobald S."/>
            <person name="Kuo A."/>
            <person name="Bowyer P."/>
            <person name="Matsuda Y."/>
            <person name="Mondo S."/>
            <person name="Lyhne E.K."/>
            <person name="Kogle M.E."/>
            <person name="Clum A."/>
            <person name="Lipzen A."/>
            <person name="Salamov A."/>
            <person name="Ngan C.Y."/>
            <person name="Daum C."/>
            <person name="Chiniquy J."/>
            <person name="Barry K."/>
            <person name="LaButti K."/>
            <person name="Haridas S."/>
            <person name="Simmons B.A."/>
            <person name="Magnuson J.K."/>
            <person name="Mortensen U.H."/>
            <person name="Larsen T.O."/>
            <person name="Grigoriev I.V."/>
            <person name="Baker S.E."/>
            <person name="Andersen M.R."/>
        </authorList>
    </citation>
    <scope>NUCLEOTIDE SEQUENCE [LARGE SCALE GENOMIC DNA]</scope>
    <source>
        <strain evidence="3">IBT 16806</strain>
    </source>
</reference>
<dbReference type="Proteomes" id="UP000234474">
    <property type="component" value="Unassembled WGS sequence"/>
</dbReference>
<sequence length="101" mass="11477">MPSKPAAPSGTGMTGSWLKDKGTADRQHPQHEDSHSDGNDLDHPTPKRRKRGKYVSMAWYCEFLPVTFFHKSVDTDPDSDQCQRRKIKVKRPCPSTTVCNY</sequence>
<dbReference type="RefSeq" id="XP_024677416.1">
    <property type="nucleotide sequence ID" value="XM_024832424.1"/>
</dbReference>
<keyword evidence="3" id="KW-1185">Reference proteome</keyword>
<dbReference type="GeneID" id="36539761"/>
<dbReference type="VEuPathDB" id="FungiDB:P174DRAFT_67730"/>
<feature type="region of interest" description="Disordered" evidence="1">
    <location>
        <begin position="1"/>
        <end position="49"/>
    </location>
</feature>
<gene>
    <name evidence="2" type="ORF">P174DRAFT_67730</name>
</gene>
<comment type="caution">
    <text evidence="2">The sequence shown here is derived from an EMBL/GenBank/DDBJ whole genome shotgun (WGS) entry which is preliminary data.</text>
</comment>
<accession>A0A2I1BU64</accession>
<feature type="compositionally biased region" description="Basic and acidic residues" evidence="1">
    <location>
        <begin position="18"/>
        <end position="45"/>
    </location>
</feature>
<evidence type="ECO:0000256" key="1">
    <source>
        <dbReference type="SAM" id="MobiDB-lite"/>
    </source>
</evidence>
<dbReference type="AlphaFoldDB" id="A0A2I1BU64"/>
<evidence type="ECO:0000313" key="2">
    <source>
        <dbReference type="EMBL" id="PKX88821.1"/>
    </source>
</evidence>
<evidence type="ECO:0000313" key="3">
    <source>
        <dbReference type="Proteomes" id="UP000234474"/>
    </source>
</evidence>
<dbReference type="EMBL" id="MSZS01000012">
    <property type="protein sequence ID" value="PKX88821.1"/>
    <property type="molecule type" value="Genomic_DNA"/>
</dbReference>
<organism evidence="2 3">
    <name type="scientific">Aspergillus novofumigatus (strain IBT 16806)</name>
    <dbReference type="NCBI Taxonomy" id="1392255"/>
    <lineage>
        <taxon>Eukaryota</taxon>
        <taxon>Fungi</taxon>
        <taxon>Dikarya</taxon>
        <taxon>Ascomycota</taxon>
        <taxon>Pezizomycotina</taxon>
        <taxon>Eurotiomycetes</taxon>
        <taxon>Eurotiomycetidae</taxon>
        <taxon>Eurotiales</taxon>
        <taxon>Aspergillaceae</taxon>
        <taxon>Aspergillus</taxon>
        <taxon>Aspergillus subgen. Fumigati</taxon>
    </lineage>
</organism>